<keyword evidence="1" id="KW-1133">Transmembrane helix</keyword>
<accession>A0AAD5XTJ6</accession>
<evidence type="ECO:0008006" key="4">
    <source>
        <dbReference type="Google" id="ProtNLM"/>
    </source>
</evidence>
<keyword evidence="1" id="KW-0472">Membrane</keyword>
<evidence type="ECO:0000256" key="1">
    <source>
        <dbReference type="SAM" id="Phobius"/>
    </source>
</evidence>
<gene>
    <name evidence="2" type="ORF">HK099_007611</name>
</gene>
<comment type="caution">
    <text evidence="2">The sequence shown here is derived from an EMBL/GenBank/DDBJ whole genome shotgun (WGS) entry which is preliminary data.</text>
</comment>
<dbReference type="AlphaFoldDB" id="A0AAD5XTJ6"/>
<evidence type="ECO:0000313" key="2">
    <source>
        <dbReference type="EMBL" id="KAJ3213061.1"/>
    </source>
</evidence>
<dbReference type="Proteomes" id="UP001211065">
    <property type="component" value="Unassembled WGS sequence"/>
</dbReference>
<feature type="transmembrane region" description="Helical" evidence="1">
    <location>
        <begin position="269"/>
        <end position="290"/>
    </location>
</feature>
<name>A0AAD5XTJ6_9FUNG</name>
<sequence length="385" mass="42587">MSVETNFAFELHGCFNDNPQNSLFSTLLAPPQNTLYECLKVCDSINSLSLCAFGSFDTLTNSPQCRMADFTSNWDRLGNVSKSNCDQKCSDTNIINVPNGCGKSSTTNPLYSVFTKGNGPSNKAPIPATEKLSQLKVELKGCYSASSDLVTLSKDMTPQDCLAYCNFTNFKFCGIAYGGRICYGSNEVGKKEMKLEECNAVCHYPSVINQNIRCGGLSRDGVRLSVYELGSGSLLKDLSSPTSLETNVPIVTNNIQIEKDIPKSNFSTILITVLVIIALFFLAIGMFLVYRIEKKKKMEKQNRISQLIYPTEFMEGKLPIPIKTVNKVEEEKSNIKLNSMFMFKEAGISTERRKPHAEKREGAGVSLFDSTAPLVVTKNHIAPWE</sequence>
<protein>
    <recommendedName>
        <fullName evidence="4">WSC domain-containing protein</fullName>
    </recommendedName>
</protein>
<evidence type="ECO:0000313" key="3">
    <source>
        <dbReference type="Proteomes" id="UP001211065"/>
    </source>
</evidence>
<keyword evidence="3" id="KW-1185">Reference proteome</keyword>
<dbReference type="EMBL" id="JADGJW010000751">
    <property type="protein sequence ID" value="KAJ3213061.1"/>
    <property type="molecule type" value="Genomic_DNA"/>
</dbReference>
<keyword evidence="1" id="KW-0812">Transmembrane</keyword>
<organism evidence="2 3">
    <name type="scientific">Clydaea vesicula</name>
    <dbReference type="NCBI Taxonomy" id="447962"/>
    <lineage>
        <taxon>Eukaryota</taxon>
        <taxon>Fungi</taxon>
        <taxon>Fungi incertae sedis</taxon>
        <taxon>Chytridiomycota</taxon>
        <taxon>Chytridiomycota incertae sedis</taxon>
        <taxon>Chytridiomycetes</taxon>
        <taxon>Lobulomycetales</taxon>
        <taxon>Lobulomycetaceae</taxon>
        <taxon>Clydaea</taxon>
    </lineage>
</organism>
<proteinExistence type="predicted"/>
<reference evidence="2" key="1">
    <citation type="submission" date="2020-05" db="EMBL/GenBank/DDBJ databases">
        <title>Phylogenomic resolution of chytrid fungi.</title>
        <authorList>
            <person name="Stajich J.E."/>
            <person name="Amses K."/>
            <person name="Simmons R."/>
            <person name="Seto K."/>
            <person name="Myers J."/>
            <person name="Bonds A."/>
            <person name="Quandt C.A."/>
            <person name="Barry K."/>
            <person name="Liu P."/>
            <person name="Grigoriev I."/>
            <person name="Longcore J.E."/>
            <person name="James T.Y."/>
        </authorList>
    </citation>
    <scope>NUCLEOTIDE SEQUENCE</scope>
    <source>
        <strain evidence="2">JEL0476</strain>
    </source>
</reference>